<dbReference type="InParanoid" id="A0A316YKL6"/>
<feature type="domain" description="NADP-dependent oxidoreductase" evidence="2">
    <location>
        <begin position="15"/>
        <end position="312"/>
    </location>
</feature>
<gene>
    <name evidence="3" type="ORF">FA10DRAFT_280274</name>
</gene>
<dbReference type="EMBL" id="KZ819637">
    <property type="protein sequence ID" value="PWN89178.1"/>
    <property type="molecule type" value="Genomic_DNA"/>
</dbReference>
<dbReference type="PANTHER" id="PTHR43625">
    <property type="entry name" value="AFLATOXIN B1 ALDEHYDE REDUCTASE"/>
    <property type="match status" value="1"/>
</dbReference>
<dbReference type="GeneID" id="37045518"/>
<accession>A0A316YKL6</accession>
<dbReference type="InterPro" id="IPR036812">
    <property type="entry name" value="NAD(P)_OxRdtase_dom_sf"/>
</dbReference>
<dbReference type="PRINTS" id="PR00069">
    <property type="entry name" value="ALDKETRDTASE"/>
</dbReference>
<dbReference type="AlphaFoldDB" id="A0A316YKL6"/>
<protein>
    <submittedName>
        <fullName evidence="3">Putative Aldo-keto reductase yakc [NADP+]</fullName>
    </submittedName>
</protein>
<dbReference type="PANTHER" id="PTHR43625:SF40">
    <property type="entry name" value="ALDO-KETO REDUCTASE YAKC [NADP(+)]"/>
    <property type="match status" value="1"/>
</dbReference>
<dbReference type="SUPFAM" id="SSF51430">
    <property type="entry name" value="NAD(P)-linked oxidoreductase"/>
    <property type="match status" value="1"/>
</dbReference>
<dbReference type="Pfam" id="PF00248">
    <property type="entry name" value="Aldo_ket_red"/>
    <property type="match status" value="1"/>
</dbReference>
<dbReference type="STRING" id="215250.A0A316YKL6"/>
<dbReference type="InterPro" id="IPR023210">
    <property type="entry name" value="NADP_OxRdtase_dom"/>
</dbReference>
<sequence>MTQPTRKIGSTAVGEIGYGAMGLAAFYASKKAQNECNEIFNHLISKGCTHIDTADIYSSRPSNGEGEEQIGAFFASNPGAREKVFLATKHTFLITPNGMELKAGVEYCAEALEASLKRLQTDHVDLYYCHRAVEPVEEQAKGLKNAKDAGKTRYVGVSEYSVDQLERFEKICHIDALQIELSPWTPEVISNGVLDWCKKNGTALIAYSPVGRGFLTGAIKSPDDLADDDFRKNNERFQGDNFTKNLELVADIKKIADKKGATPAQIALAWVLAQGDNVHPIPGSTKIRNIDENLGASNVKLSKSDLDEINGVINSFKVAGDRYSGPMKDIVHF</sequence>
<evidence type="ECO:0000259" key="2">
    <source>
        <dbReference type="Pfam" id="PF00248"/>
    </source>
</evidence>
<dbReference type="GO" id="GO:0016491">
    <property type="term" value="F:oxidoreductase activity"/>
    <property type="evidence" value="ECO:0007669"/>
    <property type="project" value="UniProtKB-KW"/>
</dbReference>
<dbReference type="OrthoDB" id="37537at2759"/>
<name>A0A316YKL6_9BASI</name>
<evidence type="ECO:0000313" key="3">
    <source>
        <dbReference type="EMBL" id="PWN89178.1"/>
    </source>
</evidence>
<reference evidence="3 4" key="1">
    <citation type="journal article" date="2018" name="Mol. Biol. Evol.">
        <title>Broad Genomic Sampling Reveals a Smut Pathogenic Ancestry of the Fungal Clade Ustilaginomycotina.</title>
        <authorList>
            <person name="Kijpornyongpan T."/>
            <person name="Mondo S.J."/>
            <person name="Barry K."/>
            <person name="Sandor L."/>
            <person name="Lee J."/>
            <person name="Lipzen A."/>
            <person name="Pangilinan J."/>
            <person name="LaButti K."/>
            <person name="Hainaut M."/>
            <person name="Henrissat B."/>
            <person name="Grigoriev I.V."/>
            <person name="Spatafora J.W."/>
            <person name="Aime M.C."/>
        </authorList>
    </citation>
    <scope>NUCLEOTIDE SEQUENCE [LARGE SCALE GENOMIC DNA]</scope>
    <source>
        <strain evidence="3 4">MCA 4198</strain>
    </source>
</reference>
<dbReference type="FunCoup" id="A0A316YKL6">
    <property type="interactions" value="260"/>
</dbReference>
<evidence type="ECO:0000313" key="4">
    <source>
        <dbReference type="Proteomes" id="UP000245768"/>
    </source>
</evidence>
<dbReference type="RefSeq" id="XP_025376376.1">
    <property type="nucleotide sequence ID" value="XM_025523602.1"/>
</dbReference>
<keyword evidence="4" id="KW-1185">Reference proteome</keyword>
<dbReference type="GO" id="GO:0005737">
    <property type="term" value="C:cytoplasm"/>
    <property type="evidence" value="ECO:0007669"/>
    <property type="project" value="TreeGrafter"/>
</dbReference>
<organism evidence="3 4">
    <name type="scientific">Acaromyces ingoldii</name>
    <dbReference type="NCBI Taxonomy" id="215250"/>
    <lineage>
        <taxon>Eukaryota</taxon>
        <taxon>Fungi</taxon>
        <taxon>Dikarya</taxon>
        <taxon>Basidiomycota</taxon>
        <taxon>Ustilaginomycotina</taxon>
        <taxon>Exobasidiomycetes</taxon>
        <taxon>Exobasidiales</taxon>
        <taxon>Cryptobasidiaceae</taxon>
        <taxon>Acaromyces</taxon>
    </lineage>
</organism>
<dbReference type="Proteomes" id="UP000245768">
    <property type="component" value="Unassembled WGS sequence"/>
</dbReference>
<evidence type="ECO:0000256" key="1">
    <source>
        <dbReference type="ARBA" id="ARBA00023002"/>
    </source>
</evidence>
<dbReference type="InterPro" id="IPR020471">
    <property type="entry name" value="AKR"/>
</dbReference>
<keyword evidence="1" id="KW-0560">Oxidoreductase</keyword>
<proteinExistence type="predicted"/>
<dbReference type="Gene3D" id="3.20.20.100">
    <property type="entry name" value="NADP-dependent oxidoreductase domain"/>
    <property type="match status" value="1"/>
</dbReference>
<dbReference type="InterPro" id="IPR050791">
    <property type="entry name" value="Aldo-Keto_reductase"/>
</dbReference>